<evidence type="ECO:0000256" key="2">
    <source>
        <dbReference type="ARBA" id="ARBA00004496"/>
    </source>
</evidence>
<keyword evidence="9 14" id="KW-0479">Metal-binding</keyword>
<dbReference type="NCBIfam" id="TIGR00550">
    <property type="entry name" value="nadA"/>
    <property type="match status" value="1"/>
</dbReference>
<reference evidence="15 16" key="1">
    <citation type="submission" date="2019-02" db="EMBL/GenBank/DDBJ databases">
        <title>Investigation of anaerobic lignin degradation for improved lignocellulosic biofuels.</title>
        <authorList>
            <person name="Deangelis K."/>
        </authorList>
    </citation>
    <scope>NUCLEOTIDE SEQUENCE [LARGE SCALE GENOMIC DNA]</scope>
    <source>
        <strain evidence="15 16">159R</strain>
    </source>
</reference>
<dbReference type="EC" id="2.5.1.72" evidence="4 14"/>
<protein>
    <recommendedName>
        <fullName evidence="13 14">Quinolinate synthase</fullName>
        <ecNumber evidence="4 14">2.5.1.72</ecNumber>
    </recommendedName>
</protein>
<dbReference type="InterPro" id="IPR003473">
    <property type="entry name" value="NadA"/>
</dbReference>
<organism evidence="15 16">
    <name type="scientific">Sodalis ligni</name>
    <dbReference type="NCBI Taxonomy" id="2697027"/>
    <lineage>
        <taxon>Bacteria</taxon>
        <taxon>Pseudomonadati</taxon>
        <taxon>Pseudomonadota</taxon>
        <taxon>Gammaproteobacteria</taxon>
        <taxon>Enterobacterales</taxon>
        <taxon>Bruguierivoracaceae</taxon>
        <taxon>Sodalis</taxon>
    </lineage>
</organism>
<feature type="binding site" evidence="14">
    <location>
        <position position="125"/>
    </location>
    <ligand>
        <name>[4Fe-4S] cluster</name>
        <dbReference type="ChEBI" id="CHEBI:49883"/>
    </ligand>
</feature>
<comment type="function">
    <text evidence="1 14">Catalyzes the condensation of iminoaspartate with dihydroxyacetone phosphate to form quinolinate.</text>
</comment>
<comment type="pathway">
    <text evidence="3 14">Cofactor biosynthesis; NAD(+) biosynthesis; quinolinate from iminoaspartate: step 1/1.</text>
</comment>
<comment type="cofactor">
    <cofactor evidence="14">
        <name>[4Fe-4S] cluster</name>
        <dbReference type="ChEBI" id="CHEBI:49883"/>
    </cofactor>
    <text evidence="14">Binds 1 [4Fe-4S] cluster per subunit.</text>
</comment>
<dbReference type="InterPro" id="IPR023513">
    <property type="entry name" value="Quinolinate_synth_A_type1"/>
</dbReference>
<evidence type="ECO:0000256" key="14">
    <source>
        <dbReference type="HAMAP-Rule" id="MF_00567"/>
    </source>
</evidence>
<accession>A0A4R1N9L8</accession>
<dbReference type="PANTHER" id="PTHR30573:SF0">
    <property type="entry name" value="QUINOLINATE SYNTHASE, CHLOROPLASTIC"/>
    <property type="match status" value="1"/>
</dbReference>
<evidence type="ECO:0000256" key="11">
    <source>
        <dbReference type="ARBA" id="ARBA00023014"/>
    </source>
</evidence>
<comment type="subcellular location">
    <subcellularLocation>
        <location evidence="2 14">Cytoplasm</location>
    </subcellularLocation>
</comment>
<evidence type="ECO:0000256" key="4">
    <source>
        <dbReference type="ARBA" id="ARBA00012669"/>
    </source>
</evidence>
<dbReference type="NCBIfam" id="NF006877">
    <property type="entry name" value="PRK09375.1-1"/>
    <property type="match status" value="1"/>
</dbReference>
<feature type="binding site" evidence="14">
    <location>
        <position position="168"/>
    </location>
    <ligand>
        <name>iminosuccinate</name>
        <dbReference type="ChEBI" id="CHEBI:77875"/>
    </ligand>
</feature>
<evidence type="ECO:0000313" key="15">
    <source>
        <dbReference type="EMBL" id="TCL03953.1"/>
    </source>
</evidence>
<dbReference type="GO" id="GO:0051539">
    <property type="term" value="F:4 iron, 4 sulfur cluster binding"/>
    <property type="evidence" value="ECO:0007669"/>
    <property type="project" value="UniProtKB-KW"/>
</dbReference>
<feature type="binding site" evidence="14">
    <location>
        <position position="80"/>
    </location>
    <ligand>
        <name>iminosuccinate</name>
        <dbReference type="ChEBI" id="CHEBI:77875"/>
    </ligand>
</feature>
<evidence type="ECO:0000256" key="6">
    <source>
        <dbReference type="ARBA" id="ARBA00022490"/>
    </source>
</evidence>
<keyword evidence="5 14" id="KW-0004">4Fe-4S</keyword>
<dbReference type="EMBL" id="SJOI01000001">
    <property type="protein sequence ID" value="TCL03953.1"/>
    <property type="molecule type" value="Genomic_DNA"/>
</dbReference>
<keyword evidence="7 14" id="KW-0662">Pyridine nucleotide biosynthesis</keyword>
<dbReference type="Proteomes" id="UP000294555">
    <property type="component" value="Unassembled WGS sequence"/>
</dbReference>
<dbReference type="Gene3D" id="3.40.50.10800">
    <property type="entry name" value="NadA-like"/>
    <property type="match status" value="3"/>
</dbReference>
<evidence type="ECO:0000256" key="9">
    <source>
        <dbReference type="ARBA" id="ARBA00022723"/>
    </source>
</evidence>
<gene>
    <name evidence="14" type="primary">nadA</name>
    <name evidence="15" type="ORF">EZJ58_2043</name>
</gene>
<keyword evidence="8 14" id="KW-0808">Transferase</keyword>
<evidence type="ECO:0000256" key="8">
    <source>
        <dbReference type="ARBA" id="ARBA00022679"/>
    </source>
</evidence>
<feature type="binding site" evidence="14">
    <location>
        <begin position="238"/>
        <end position="240"/>
    </location>
    <ligand>
        <name>iminosuccinate</name>
        <dbReference type="ChEBI" id="CHEBI:77875"/>
    </ligand>
</feature>
<evidence type="ECO:0000256" key="3">
    <source>
        <dbReference type="ARBA" id="ARBA00005065"/>
    </source>
</evidence>
<sequence length="365" mass="39910">MLPLHRNICEIKMIELLDTNAAIYPFPPKPRPLSVDEKQFYYSKIKELLKRRNAVMVAHYYTDPEIQALAEATGGCVADSLEMARFGSTHPATTLLVAGVRFMGETAKILSPEKTVLMPTLKAECSLDLGCPIEEFSAFCDAHPDRTVVVYANTSAAVKARADWVVTSSIAVELIEHLDGLGEKIIWAPDRHLGRYVQQQTGADILCWQSACIVHDEFKTQALLRMKALYPEAAVLVHPESPQAIVEMADAVGSTSQLIQAAKRLPQQQMIVATDRGIFYKMQQACPDKMLLEAPTAGDGATCRSCAHCPWMAMNGLEAIARGLEEGGEQHEVHVAAGLRDKALVPLNRMLSFAAGLNVKVTGNA</sequence>
<keyword evidence="6 14" id="KW-0963">Cytoplasm</keyword>
<dbReference type="InterPro" id="IPR036094">
    <property type="entry name" value="NadA_sf"/>
</dbReference>
<feature type="binding site" evidence="14">
    <location>
        <begin position="151"/>
        <end position="153"/>
    </location>
    <ligand>
        <name>iminosuccinate</name>
        <dbReference type="ChEBI" id="CHEBI:77875"/>
    </ligand>
</feature>
<dbReference type="GO" id="GO:0005829">
    <property type="term" value="C:cytosol"/>
    <property type="evidence" value="ECO:0007669"/>
    <property type="project" value="TreeGrafter"/>
</dbReference>
<feature type="binding site" evidence="14">
    <location>
        <position position="59"/>
    </location>
    <ligand>
        <name>iminosuccinate</name>
        <dbReference type="ChEBI" id="CHEBI:77875"/>
    </ligand>
</feature>
<comment type="similarity">
    <text evidence="14">Belongs to the quinolinate synthase family. Type 1 subfamily.</text>
</comment>
<comment type="catalytic activity">
    <reaction evidence="12">
        <text>iminosuccinate + dihydroxyacetone phosphate = quinolinate + phosphate + 2 H2O + H(+)</text>
        <dbReference type="Rhea" id="RHEA:25888"/>
        <dbReference type="ChEBI" id="CHEBI:15377"/>
        <dbReference type="ChEBI" id="CHEBI:15378"/>
        <dbReference type="ChEBI" id="CHEBI:29959"/>
        <dbReference type="ChEBI" id="CHEBI:43474"/>
        <dbReference type="ChEBI" id="CHEBI:57642"/>
        <dbReference type="ChEBI" id="CHEBI:77875"/>
        <dbReference type="EC" id="2.5.1.72"/>
    </reaction>
    <physiologicalReaction direction="left-to-right" evidence="12">
        <dbReference type="Rhea" id="RHEA:25889"/>
    </physiologicalReaction>
</comment>
<dbReference type="PANTHER" id="PTHR30573">
    <property type="entry name" value="QUINOLINATE SYNTHETASE A"/>
    <property type="match status" value="1"/>
</dbReference>
<dbReference type="FunFam" id="3.40.50.10800:FF:000003">
    <property type="entry name" value="Quinolinate synthase A"/>
    <property type="match status" value="1"/>
</dbReference>
<dbReference type="GO" id="GO:0046872">
    <property type="term" value="F:metal ion binding"/>
    <property type="evidence" value="ECO:0007669"/>
    <property type="project" value="UniProtKB-KW"/>
</dbReference>
<dbReference type="NCBIfam" id="NF006878">
    <property type="entry name" value="PRK09375.1-2"/>
    <property type="match status" value="1"/>
</dbReference>
<evidence type="ECO:0000256" key="5">
    <source>
        <dbReference type="ARBA" id="ARBA00022485"/>
    </source>
</evidence>
<dbReference type="Pfam" id="PF02445">
    <property type="entry name" value="NadA"/>
    <property type="match status" value="1"/>
</dbReference>
<dbReference type="AlphaFoldDB" id="A0A4R1N9L8"/>
<dbReference type="GO" id="GO:0034628">
    <property type="term" value="P:'de novo' NAD+ biosynthetic process from L-aspartate"/>
    <property type="evidence" value="ECO:0007669"/>
    <property type="project" value="TreeGrafter"/>
</dbReference>
<dbReference type="FunFam" id="3.40.50.10800:FF:000001">
    <property type="entry name" value="Quinolinate synthase A"/>
    <property type="match status" value="1"/>
</dbReference>
<feature type="binding site" evidence="14">
    <location>
        <position position="212"/>
    </location>
    <ligand>
        <name>[4Fe-4S] cluster</name>
        <dbReference type="ChEBI" id="CHEBI:49883"/>
    </ligand>
</feature>
<keyword evidence="10 14" id="KW-0408">Iron</keyword>
<evidence type="ECO:0000256" key="13">
    <source>
        <dbReference type="ARBA" id="ARBA00073059"/>
    </source>
</evidence>
<dbReference type="SUPFAM" id="SSF142754">
    <property type="entry name" value="NadA-like"/>
    <property type="match status" value="1"/>
</dbReference>
<keyword evidence="11 14" id="KW-0411">Iron-sulfur</keyword>
<evidence type="ECO:0000256" key="7">
    <source>
        <dbReference type="ARBA" id="ARBA00022642"/>
    </source>
</evidence>
<keyword evidence="16" id="KW-1185">Reference proteome</keyword>
<feature type="binding site" evidence="14">
    <location>
        <position position="309"/>
    </location>
    <ligand>
        <name>[4Fe-4S] cluster</name>
        <dbReference type="ChEBI" id="CHEBI:49883"/>
    </ligand>
</feature>
<evidence type="ECO:0000313" key="16">
    <source>
        <dbReference type="Proteomes" id="UP000294555"/>
    </source>
</evidence>
<proteinExistence type="inferred from homology"/>
<evidence type="ECO:0000256" key="10">
    <source>
        <dbReference type="ARBA" id="ARBA00023004"/>
    </source>
</evidence>
<evidence type="ECO:0000256" key="12">
    <source>
        <dbReference type="ARBA" id="ARBA00050125"/>
    </source>
</evidence>
<feature type="binding site" evidence="14">
    <location>
        <position position="255"/>
    </location>
    <ligand>
        <name>iminosuccinate</name>
        <dbReference type="ChEBI" id="CHEBI:77875"/>
    </ligand>
</feature>
<dbReference type="HAMAP" id="MF_00567">
    <property type="entry name" value="NadA_type1"/>
    <property type="match status" value="1"/>
</dbReference>
<dbReference type="GO" id="GO:0008987">
    <property type="term" value="F:quinolinate synthetase A activity"/>
    <property type="evidence" value="ECO:0007669"/>
    <property type="project" value="UniProtKB-UniRule"/>
</dbReference>
<comment type="caution">
    <text evidence="15">The sequence shown here is derived from an EMBL/GenBank/DDBJ whole genome shotgun (WGS) entry which is preliminary data.</text>
</comment>
<evidence type="ECO:0000256" key="1">
    <source>
        <dbReference type="ARBA" id="ARBA00003791"/>
    </source>
</evidence>
<name>A0A4R1N9L8_9GAMM</name>
<dbReference type="UniPathway" id="UPA00253">
    <property type="reaction ID" value="UER00327"/>
</dbReference>